<keyword evidence="1" id="KW-0472">Membrane</keyword>
<dbReference type="InterPro" id="IPR005625">
    <property type="entry name" value="PepSY-ass_TM"/>
</dbReference>
<keyword evidence="3" id="KW-1185">Reference proteome</keyword>
<dbReference type="Pfam" id="PF03929">
    <property type="entry name" value="PepSY_TM"/>
    <property type="match status" value="1"/>
</dbReference>
<name>A0A2H9VTN6_9SPHI</name>
<sequence>MAKKRNFKYWVGRLHLWFGLASGLIVCFLGITGCILAFEREISDATQPYRFVQVENKALLPPSVLKNVANKALPNKHNPHSISYQPGKATQAVYYNADPEYYWIVYLNPYSGEVLKVKDMDADFFRIVTMGHYYLWLPPAIGQPIVASATLVFVLMLVSGLILWWPRSKAAAKQRFTLKLNAKWRRVNYDLHNVLGFYMAWVIIFIAFTGLVWGFQWFAQSVYWVSSGGKQQVAFYEPKSDTTKITKHNNVDKIWYKMRAQLPGFIGSIDVHIPENSKASIEVAINPDTYTYWKTDYLYFDQYTLTEIPVKHIYGKLNKAGAADKLTRMNYDIHVGAIAGLPGKVIAFFASLLAASMPVTGFVIWWGRGKKKHDKATRTPSTDTKRMVLAN</sequence>
<protein>
    <submittedName>
        <fullName evidence="2">Putative iron-regulated membrane protein</fullName>
    </submittedName>
</protein>
<dbReference type="EMBL" id="PGFJ01000001">
    <property type="protein sequence ID" value="PJJ84152.1"/>
    <property type="molecule type" value="Genomic_DNA"/>
</dbReference>
<organism evidence="2 3">
    <name type="scientific">Mucilaginibacter auburnensis</name>
    <dbReference type="NCBI Taxonomy" id="1457233"/>
    <lineage>
        <taxon>Bacteria</taxon>
        <taxon>Pseudomonadati</taxon>
        <taxon>Bacteroidota</taxon>
        <taxon>Sphingobacteriia</taxon>
        <taxon>Sphingobacteriales</taxon>
        <taxon>Sphingobacteriaceae</taxon>
        <taxon>Mucilaginibacter</taxon>
    </lineage>
</organism>
<dbReference type="AlphaFoldDB" id="A0A2H9VTN6"/>
<feature type="transmembrane region" description="Helical" evidence="1">
    <location>
        <begin position="345"/>
        <end position="366"/>
    </location>
</feature>
<dbReference type="PROSITE" id="PS51257">
    <property type="entry name" value="PROKAR_LIPOPROTEIN"/>
    <property type="match status" value="1"/>
</dbReference>
<keyword evidence="1" id="KW-1133">Transmembrane helix</keyword>
<feature type="transmembrane region" description="Helical" evidence="1">
    <location>
        <begin position="16"/>
        <end position="38"/>
    </location>
</feature>
<dbReference type="Proteomes" id="UP000242687">
    <property type="component" value="Unassembled WGS sequence"/>
</dbReference>
<evidence type="ECO:0000313" key="2">
    <source>
        <dbReference type="EMBL" id="PJJ84152.1"/>
    </source>
</evidence>
<reference evidence="2 3" key="1">
    <citation type="submission" date="2017-11" db="EMBL/GenBank/DDBJ databases">
        <title>Genomic Encyclopedia of Archaeal and Bacterial Type Strains, Phase II (KMG-II): From Individual Species to Whole Genera.</title>
        <authorList>
            <person name="Goeker M."/>
        </authorList>
    </citation>
    <scope>NUCLEOTIDE SEQUENCE [LARGE SCALE GENOMIC DNA]</scope>
    <source>
        <strain evidence="2 3">DSM 28175</strain>
    </source>
</reference>
<keyword evidence="1" id="KW-0812">Transmembrane</keyword>
<feature type="transmembrane region" description="Helical" evidence="1">
    <location>
        <begin position="195"/>
        <end position="219"/>
    </location>
</feature>
<dbReference type="PANTHER" id="PTHR34219:SF3">
    <property type="entry name" value="BLL7967 PROTEIN"/>
    <property type="match status" value="1"/>
</dbReference>
<accession>A0A2H9VTN6</accession>
<dbReference type="RefSeq" id="WP_100340359.1">
    <property type="nucleotide sequence ID" value="NZ_PGFJ01000001.1"/>
</dbReference>
<evidence type="ECO:0000256" key="1">
    <source>
        <dbReference type="SAM" id="Phobius"/>
    </source>
</evidence>
<dbReference type="PANTHER" id="PTHR34219">
    <property type="entry name" value="IRON-REGULATED INNER MEMBRANE PROTEIN-RELATED"/>
    <property type="match status" value="1"/>
</dbReference>
<evidence type="ECO:0000313" key="3">
    <source>
        <dbReference type="Proteomes" id="UP000242687"/>
    </source>
</evidence>
<dbReference type="OrthoDB" id="111691at2"/>
<comment type="caution">
    <text evidence="2">The sequence shown here is derived from an EMBL/GenBank/DDBJ whole genome shotgun (WGS) entry which is preliminary data.</text>
</comment>
<feature type="transmembrane region" description="Helical" evidence="1">
    <location>
        <begin position="145"/>
        <end position="165"/>
    </location>
</feature>
<gene>
    <name evidence="2" type="ORF">CLV57_1161</name>
</gene>
<proteinExistence type="predicted"/>